<protein>
    <recommendedName>
        <fullName evidence="4">Methyltransferase type 12</fullName>
    </recommendedName>
</protein>
<dbReference type="Gene3D" id="3.40.50.150">
    <property type="entry name" value="Vaccinia Virus protein VP39"/>
    <property type="match status" value="1"/>
</dbReference>
<keyword evidence="3" id="KW-1185">Reference proteome</keyword>
<dbReference type="CDD" id="cd02440">
    <property type="entry name" value="AdoMet_MTases"/>
    <property type="match status" value="1"/>
</dbReference>
<gene>
    <name evidence="2" type="ORF">GCM10008174_03680</name>
</gene>
<dbReference type="GO" id="GO:0016740">
    <property type="term" value="F:transferase activity"/>
    <property type="evidence" value="ECO:0007669"/>
    <property type="project" value="UniProtKB-KW"/>
</dbReference>
<reference evidence="2" key="1">
    <citation type="journal article" date="2014" name="Int. J. Syst. Evol. Microbiol.">
        <title>Complete genome sequence of Corynebacterium casei LMG S-19264T (=DSM 44701T), isolated from a smear-ripened cheese.</title>
        <authorList>
            <consortium name="US DOE Joint Genome Institute (JGI-PGF)"/>
            <person name="Walter F."/>
            <person name="Albersmeier A."/>
            <person name="Kalinowski J."/>
            <person name="Ruckert C."/>
        </authorList>
    </citation>
    <scope>NUCLEOTIDE SEQUENCE</scope>
    <source>
        <strain evidence="2">VKM B-2748</strain>
    </source>
</reference>
<organism evidence="2 3">
    <name type="scientific">Methylopila turkensis</name>
    <dbReference type="NCBI Taxonomy" id="1437816"/>
    <lineage>
        <taxon>Bacteria</taxon>
        <taxon>Pseudomonadati</taxon>
        <taxon>Pseudomonadota</taxon>
        <taxon>Alphaproteobacteria</taxon>
        <taxon>Hyphomicrobiales</taxon>
        <taxon>Methylopilaceae</taxon>
        <taxon>Methylopila</taxon>
    </lineage>
</organism>
<dbReference type="SUPFAM" id="SSF53335">
    <property type="entry name" value="S-adenosyl-L-methionine-dependent methyltransferases"/>
    <property type="match status" value="1"/>
</dbReference>
<sequence length="291" mass="31788">MQWVSAELLADLWRYEFRVDVRPSFRGATRFGLWESPTGLHFFDPMTAGDAAFYDRVYARMRLDRHRGKGPKAEFAMAAQSVASGDRVLDVGCGFGAFRASVPHADYVGLEPYGGADRPPYVLAETLDGHLAANAGAYDVACAFQVLEHVERPLAMLRGMAAAVRPGGRVIVGVPHVPSAGARIPNYLINATPHHLSWWTEAALRAAAERAGLVDARVEQAPWSDVDAIVYWIARCSPIKCADRRYRHAWSWHAASAVGFLAGYAMWTLRGAPRAADDEGASLLLTARKPG</sequence>
<evidence type="ECO:0000256" key="1">
    <source>
        <dbReference type="ARBA" id="ARBA00022679"/>
    </source>
</evidence>
<dbReference type="PANTHER" id="PTHR43861">
    <property type="entry name" value="TRANS-ACONITATE 2-METHYLTRANSFERASE-RELATED"/>
    <property type="match status" value="1"/>
</dbReference>
<proteinExistence type="predicted"/>
<reference evidence="2" key="2">
    <citation type="submission" date="2023-01" db="EMBL/GenBank/DDBJ databases">
        <authorList>
            <person name="Sun Q."/>
            <person name="Evtushenko L."/>
        </authorList>
    </citation>
    <scope>NUCLEOTIDE SEQUENCE</scope>
    <source>
        <strain evidence="2">VKM B-2748</strain>
    </source>
</reference>
<dbReference type="EMBL" id="BSFL01000001">
    <property type="protein sequence ID" value="GLK78627.1"/>
    <property type="molecule type" value="Genomic_DNA"/>
</dbReference>
<accession>A0A9W6N5V1</accession>
<dbReference type="Proteomes" id="UP001143309">
    <property type="component" value="Unassembled WGS sequence"/>
</dbReference>
<keyword evidence="1" id="KW-0808">Transferase</keyword>
<comment type="caution">
    <text evidence="2">The sequence shown here is derived from an EMBL/GenBank/DDBJ whole genome shotgun (WGS) entry which is preliminary data.</text>
</comment>
<dbReference type="InterPro" id="IPR029063">
    <property type="entry name" value="SAM-dependent_MTases_sf"/>
</dbReference>
<name>A0A9W6N5V1_9HYPH</name>
<evidence type="ECO:0000313" key="3">
    <source>
        <dbReference type="Proteomes" id="UP001143309"/>
    </source>
</evidence>
<evidence type="ECO:0000313" key="2">
    <source>
        <dbReference type="EMBL" id="GLK78627.1"/>
    </source>
</evidence>
<dbReference type="PANTHER" id="PTHR43861:SF3">
    <property type="entry name" value="PUTATIVE (AFU_ORTHOLOGUE AFUA_2G14390)-RELATED"/>
    <property type="match status" value="1"/>
</dbReference>
<dbReference type="AlphaFoldDB" id="A0A9W6N5V1"/>
<dbReference type="Pfam" id="PF13489">
    <property type="entry name" value="Methyltransf_23"/>
    <property type="match status" value="1"/>
</dbReference>
<evidence type="ECO:0008006" key="4">
    <source>
        <dbReference type="Google" id="ProtNLM"/>
    </source>
</evidence>